<feature type="compositionally biased region" description="Pro residues" evidence="1">
    <location>
        <begin position="14"/>
        <end position="25"/>
    </location>
</feature>
<gene>
    <name evidence="2" type="ORF">K444DRAFT_658955</name>
</gene>
<dbReference type="PANTHER" id="PTHR33099">
    <property type="entry name" value="FE2OG DIOXYGENASE DOMAIN-CONTAINING PROTEIN"/>
    <property type="match status" value="1"/>
</dbReference>
<dbReference type="Proteomes" id="UP000235371">
    <property type="component" value="Unassembled WGS sequence"/>
</dbReference>
<dbReference type="InParanoid" id="A0A2J6TUJ7"/>
<dbReference type="EMBL" id="KZ613743">
    <property type="protein sequence ID" value="PMD66686.1"/>
    <property type="molecule type" value="Genomic_DNA"/>
</dbReference>
<name>A0A2J6TUJ7_9HELO</name>
<sequence length="533" mass="58564">MANRPPHQSDRDLMPPPPRSRPPPLSHTLGGTTRPILLSDTELESSSDDDDGSASSTPHVRARGLQDATQRMLDDLRSVVQGTNYCCGGTIPTENFTTSTSSAETERNTASSTTLRFDTPDGLVARIKFPNTAEIKPLSRVCSHPTFSSEGRGGLDASHFSTDFHPHDFGISDTIAQTLLPGVERLTKDEGTKKGEELWGVKTELRALNIYYPSSSSSAIKIQDTTSEKGRAEPHFGTLIICLPCPHQGGQLTLSHKSRTQTSDWSSTSPSIRWVAFHNQAALSIQPVTAGHLITLTYNLFISSPIRLPLHPTLPFADPTLYPLYTTIKTMLTDPSFLPEGGTLGFFCTNNYGHTRRNADKMFPYCLKGVDGVLFSVCNALGLKTTVKPVLGDEAWDEHYEYLVQSFMEEDGREGSVPSQQNISRIGKDFGRIKMVDVRIETGEDPTAVVNKYFPFNDVEGVEWLNEARHEGWEVQMVNLRRPNGKEGEEGEGGGLMWHYSCAAILVGVSGWEVRKGMMAVVAGRGEEEEMSG</sequence>
<feature type="compositionally biased region" description="Polar residues" evidence="1">
    <location>
        <begin position="92"/>
        <end position="114"/>
    </location>
</feature>
<dbReference type="PANTHER" id="PTHR33099:SF7">
    <property type="entry name" value="MYND-TYPE DOMAIN-CONTAINING PROTEIN"/>
    <property type="match status" value="1"/>
</dbReference>
<reference evidence="2 3" key="1">
    <citation type="submission" date="2016-04" db="EMBL/GenBank/DDBJ databases">
        <title>A degradative enzymes factory behind the ericoid mycorrhizal symbiosis.</title>
        <authorList>
            <consortium name="DOE Joint Genome Institute"/>
            <person name="Martino E."/>
            <person name="Morin E."/>
            <person name="Grelet G."/>
            <person name="Kuo A."/>
            <person name="Kohler A."/>
            <person name="Daghino S."/>
            <person name="Barry K."/>
            <person name="Choi C."/>
            <person name="Cichocki N."/>
            <person name="Clum A."/>
            <person name="Copeland A."/>
            <person name="Hainaut M."/>
            <person name="Haridas S."/>
            <person name="Labutti K."/>
            <person name="Lindquist E."/>
            <person name="Lipzen A."/>
            <person name="Khouja H.-R."/>
            <person name="Murat C."/>
            <person name="Ohm R."/>
            <person name="Olson A."/>
            <person name="Spatafora J."/>
            <person name="Veneault-Fourrey C."/>
            <person name="Henrissat B."/>
            <person name="Grigoriev I."/>
            <person name="Martin F."/>
            <person name="Perotto S."/>
        </authorList>
    </citation>
    <scope>NUCLEOTIDE SEQUENCE [LARGE SCALE GENOMIC DNA]</scope>
    <source>
        <strain evidence="2 3">E</strain>
    </source>
</reference>
<accession>A0A2J6TUJ7</accession>
<dbReference type="OrthoDB" id="27483at2759"/>
<feature type="compositionally biased region" description="Acidic residues" evidence="1">
    <location>
        <begin position="41"/>
        <end position="52"/>
    </location>
</feature>
<evidence type="ECO:0000313" key="2">
    <source>
        <dbReference type="EMBL" id="PMD66686.1"/>
    </source>
</evidence>
<dbReference type="RefSeq" id="XP_024743590.1">
    <property type="nucleotide sequence ID" value="XM_024886315.1"/>
</dbReference>
<keyword evidence="3" id="KW-1185">Reference proteome</keyword>
<organism evidence="2 3">
    <name type="scientific">Hyaloscypha bicolor E</name>
    <dbReference type="NCBI Taxonomy" id="1095630"/>
    <lineage>
        <taxon>Eukaryota</taxon>
        <taxon>Fungi</taxon>
        <taxon>Dikarya</taxon>
        <taxon>Ascomycota</taxon>
        <taxon>Pezizomycotina</taxon>
        <taxon>Leotiomycetes</taxon>
        <taxon>Helotiales</taxon>
        <taxon>Hyaloscyphaceae</taxon>
        <taxon>Hyaloscypha</taxon>
        <taxon>Hyaloscypha bicolor</taxon>
    </lineage>
</organism>
<protein>
    <submittedName>
        <fullName evidence="2">Uncharacterized protein</fullName>
    </submittedName>
</protein>
<evidence type="ECO:0000313" key="3">
    <source>
        <dbReference type="Proteomes" id="UP000235371"/>
    </source>
</evidence>
<dbReference type="GeneID" id="36594392"/>
<proteinExistence type="predicted"/>
<feature type="region of interest" description="Disordered" evidence="1">
    <location>
        <begin position="87"/>
        <end position="114"/>
    </location>
</feature>
<evidence type="ECO:0000256" key="1">
    <source>
        <dbReference type="SAM" id="MobiDB-lite"/>
    </source>
</evidence>
<feature type="region of interest" description="Disordered" evidence="1">
    <location>
        <begin position="1"/>
        <end position="67"/>
    </location>
</feature>
<dbReference type="AlphaFoldDB" id="A0A2J6TUJ7"/>